<keyword evidence="13" id="KW-1185">Reference proteome</keyword>
<dbReference type="OrthoDB" id="9772751at2"/>
<dbReference type="STRING" id="1307761.L21SP2_1261"/>
<dbReference type="eggNOG" id="COG2518">
    <property type="taxonomic scope" value="Bacteria"/>
</dbReference>
<comment type="subcellular location">
    <subcellularLocation>
        <location evidence="1">Cytoplasm</location>
    </subcellularLocation>
</comment>
<evidence type="ECO:0000256" key="9">
    <source>
        <dbReference type="ARBA" id="ARBA00030757"/>
    </source>
</evidence>
<proteinExistence type="inferred from homology"/>
<dbReference type="AlphaFoldDB" id="V5WFR5"/>
<gene>
    <name evidence="12" type="ORF">L21SP2_1261</name>
</gene>
<dbReference type="GO" id="GO:0004719">
    <property type="term" value="F:protein-L-isoaspartate (D-aspartate) O-methyltransferase activity"/>
    <property type="evidence" value="ECO:0007669"/>
    <property type="project" value="UniProtKB-EC"/>
</dbReference>
<keyword evidence="5" id="KW-0963">Cytoplasm</keyword>
<evidence type="ECO:0000256" key="7">
    <source>
        <dbReference type="ARBA" id="ARBA00022679"/>
    </source>
</evidence>
<evidence type="ECO:0000256" key="5">
    <source>
        <dbReference type="ARBA" id="ARBA00022490"/>
    </source>
</evidence>
<reference evidence="12 13" key="1">
    <citation type="journal article" date="2015" name="Stand. Genomic Sci.">
        <title>Complete genome sequence and description of Salinispira pacifica gen. nov., sp. nov., a novel spirochaete isolated form a hypersaline microbial mat.</title>
        <authorList>
            <person name="Ben Hania W."/>
            <person name="Joseph M."/>
            <person name="Schumann P."/>
            <person name="Bunk B."/>
            <person name="Fiebig A."/>
            <person name="Sproer C."/>
            <person name="Klenk H.P."/>
            <person name="Fardeau M.L."/>
            <person name="Spring S."/>
        </authorList>
    </citation>
    <scope>NUCLEOTIDE SEQUENCE [LARGE SCALE GENOMIC DNA]</scope>
    <source>
        <strain evidence="12 13">L21-RPul-D2</strain>
    </source>
</reference>
<dbReference type="Gene3D" id="3.40.50.150">
    <property type="entry name" value="Vaccinia Virus protein VP39"/>
    <property type="match status" value="1"/>
</dbReference>
<name>V5WFR5_9SPIO</name>
<dbReference type="GO" id="GO:0032259">
    <property type="term" value="P:methylation"/>
    <property type="evidence" value="ECO:0007669"/>
    <property type="project" value="UniProtKB-KW"/>
</dbReference>
<evidence type="ECO:0000313" key="13">
    <source>
        <dbReference type="Proteomes" id="UP000018680"/>
    </source>
</evidence>
<comment type="similarity">
    <text evidence="2">Belongs to the methyltransferase superfamily. L-isoaspartyl/D-aspartyl protein methyltransferase family.</text>
</comment>
<sequence>MSRTNRQLIRQIYARLESENRPLSARLIRAFELADRRYFVPRSLSPGEIYSDHPIPIGQGQTNSQPFTVAFMLQLLAVEEGNRILDLGSGSGWTTALLSLLCGPSGHVLGMDRVALLLEFARANLREWSEQLGGQTSVSASILSEIKMKIAGFNPGLPGNKFDRILVSASAGQIPDELLNQLASPGIMVIPVGNAIVKIIHSPSGKAHTERYEGFRFVPFIQEQE</sequence>
<organism evidence="12 13">
    <name type="scientific">Salinispira pacifica</name>
    <dbReference type="NCBI Taxonomy" id="1307761"/>
    <lineage>
        <taxon>Bacteria</taxon>
        <taxon>Pseudomonadati</taxon>
        <taxon>Spirochaetota</taxon>
        <taxon>Spirochaetia</taxon>
        <taxon>Spirochaetales</taxon>
        <taxon>Spirochaetaceae</taxon>
        <taxon>Salinispira</taxon>
    </lineage>
</organism>
<dbReference type="KEGG" id="slr:L21SP2_1261"/>
<keyword evidence="7 12" id="KW-0808">Transferase</keyword>
<dbReference type="PATRIC" id="fig|1307761.3.peg.1254"/>
<accession>V5WFR5</accession>
<dbReference type="Proteomes" id="UP000018680">
    <property type="component" value="Chromosome"/>
</dbReference>
<dbReference type="Pfam" id="PF01135">
    <property type="entry name" value="PCMT"/>
    <property type="match status" value="1"/>
</dbReference>
<evidence type="ECO:0000256" key="4">
    <source>
        <dbReference type="ARBA" id="ARBA00013346"/>
    </source>
</evidence>
<evidence type="ECO:0000256" key="8">
    <source>
        <dbReference type="ARBA" id="ARBA00022691"/>
    </source>
</evidence>
<keyword evidence="8" id="KW-0949">S-adenosyl-L-methionine</keyword>
<keyword evidence="6 12" id="KW-0489">Methyltransferase</keyword>
<evidence type="ECO:0000256" key="2">
    <source>
        <dbReference type="ARBA" id="ARBA00005369"/>
    </source>
</evidence>
<dbReference type="InterPro" id="IPR000682">
    <property type="entry name" value="PCMT"/>
</dbReference>
<dbReference type="InterPro" id="IPR029063">
    <property type="entry name" value="SAM-dependent_MTases_sf"/>
</dbReference>
<dbReference type="RefSeq" id="WP_024267586.1">
    <property type="nucleotide sequence ID" value="NC_023035.1"/>
</dbReference>
<dbReference type="SUPFAM" id="SSF53335">
    <property type="entry name" value="S-adenosyl-L-methionine-dependent methyltransferases"/>
    <property type="match status" value="1"/>
</dbReference>
<evidence type="ECO:0000256" key="11">
    <source>
        <dbReference type="ARBA" id="ARBA00031350"/>
    </source>
</evidence>
<dbReference type="EMBL" id="CP006939">
    <property type="protein sequence ID" value="AHC14662.1"/>
    <property type="molecule type" value="Genomic_DNA"/>
</dbReference>
<evidence type="ECO:0000256" key="6">
    <source>
        <dbReference type="ARBA" id="ARBA00022603"/>
    </source>
</evidence>
<dbReference type="HOGENOM" id="CLU_055432_2_0_12"/>
<dbReference type="PANTHER" id="PTHR11579">
    <property type="entry name" value="PROTEIN-L-ISOASPARTATE O-METHYLTRANSFERASE"/>
    <property type="match status" value="1"/>
</dbReference>
<protein>
    <recommendedName>
        <fullName evidence="4">Protein-L-isoaspartate O-methyltransferase</fullName>
        <ecNumber evidence="3">2.1.1.77</ecNumber>
    </recommendedName>
    <alternativeName>
        <fullName evidence="11">L-isoaspartyl protein carboxyl methyltransferase</fullName>
    </alternativeName>
    <alternativeName>
        <fullName evidence="9">Protein L-isoaspartyl methyltransferase</fullName>
    </alternativeName>
    <alternativeName>
        <fullName evidence="10">Protein-beta-aspartate methyltransferase</fullName>
    </alternativeName>
</protein>
<evidence type="ECO:0000256" key="1">
    <source>
        <dbReference type="ARBA" id="ARBA00004496"/>
    </source>
</evidence>
<evidence type="ECO:0000313" key="12">
    <source>
        <dbReference type="EMBL" id="AHC14662.1"/>
    </source>
</evidence>
<evidence type="ECO:0000256" key="10">
    <source>
        <dbReference type="ARBA" id="ARBA00031323"/>
    </source>
</evidence>
<dbReference type="GO" id="GO:0005737">
    <property type="term" value="C:cytoplasm"/>
    <property type="evidence" value="ECO:0007669"/>
    <property type="project" value="UniProtKB-SubCell"/>
</dbReference>
<dbReference type="PANTHER" id="PTHR11579:SF0">
    <property type="entry name" value="PROTEIN-L-ISOASPARTATE(D-ASPARTATE) O-METHYLTRANSFERASE"/>
    <property type="match status" value="1"/>
</dbReference>
<evidence type="ECO:0000256" key="3">
    <source>
        <dbReference type="ARBA" id="ARBA00011890"/>
    </source>
</evidence>
<dbReference type="CDD" id="cd02440">
    <property type="entry name" value="AdoMet_MTases"/>
    <property type="match status" value="1"/>
</dbReference>
<dbReference type="EC" id="2.1.1.77" evidence="3"/>